<reference evidence="1" key="2">
    <citation type="submission" date="2020-11" db="EMBL/GenBank/DDBJ databases">
        <authorList>
            <person name="McCartney M.A."/>
            <person name="Auch B."/>
            <person name="Kono T."/>
            <person name="Mallez S."/>
            <person name="Becker A."/>
            <person name="Gohl D.M."/>
            <person name="Silverstein K.A.T."/>
            <person name="Koren S."/>
            <person name="Bechman K.B."/>
            <person name="Herman A."/>
            <person name="Abrahante J.E."/>
            <person name="Garbe J."/>
        </authorList>
    </citation>
    <scope>NUCLEOTIDE SEQUENCE</scope>
    <source>
        <strain evidence="1">Duluth1</strain>
        <tissue evidence="1">Whole animal</tissue>
    </source>
</reference>
<keyword evidence="2" id="KW-1185">Reference proteome</keyword>
<dbReference type="Proteomes" id="UP000828390">
    <property type="component" value="Unassembled WGS sequence"/>
</dbReference>
<organism evidence="1 2">
    <name type="scientific">Dreissena polymorpha</name>
    <name type="common">Zebra mussel</name>
    <name type="synonym">Mytilus polymorpha</name>
    <dbReference type="NCBI Taxonomy" id="45954"/>
    <lineage>
        <taxon>Eukaryota</taxon>
        <taxon>Metazoa</taxon>
        <taxon>Spiralia</taxon>
        <taxon>Lophotrochozoa</taxon>
        <taxon>Mollusca</taxon>
        <taxon>Bivalvia</taxon>
        <taxon>Autobranchia</taxon>
        <taxon>Heteroconchia</taxon>
        <taxon>Euheterodonta</taxon>
        <taxon>Imparidentia</taxon>
        <taxon>Neoheterodontei</taxon>
        <taxon>Myida</taxon>
        <taxon>Dreissenoidea</taxon>
        <taxon>Dreissenidae</taxon>
        <taxon>Dreissena</taxon>
    </lineage>
</organism>
<evidence type="ECO:0000313" key="2">
    <source>
        <dbReference type="Proteomes" id="UP000828390"/>
    </source>
</evidence>
<dbReference type="EMBL" id="JAIWYP010000023">
    <property type="protein sequence ID" value="KAH3692380.1"/>
    <property type="molecule type" value="Genomic_DNA"/>
</dbReference>
<gene>
    <name evidence="1" type="ORF">DPMN_194830</name>
</gene>
<comment type="caution">
    <text evidence="1">The sequence shown here is derived from an EMBL/GenBank/DDBJ whole genome shotgun (WGS) entry which is preliminary data.</text>
</comment>
<name>A0A9D3Y4C3_DREPO</name>
<proteinExistence type="predicted"/>
<evidence type="ECO:0000313" key="1">
    <source>
        <dbReference type="EMBL" id="KAH3692380.1"/>
    </source>
</evidence>
<sequence length="86" mass="9697">MHREKRHTIQHSAEVPHLFFVPVSSLQTLALDATPRCLSQVVKTSLHTCVGAKRLPHCVVYGLLVVTYQHSDVWSDVSLIYQCNAE</sequence>
<reference evidence="1" key="1">
    <citation type="journal article" date="2019" name="bioRxiv">
        <title>The Genome of the Zebra Mussel, Dreissena polymorpha: A Resource for Invasive Species Research.</title>
        <authorList>
            <person name="McCartney M.A."/>
            <person name="Auch B."/>
            <person name="Kono T."/>
            <person name="Mallez S."/>
            <person name="Zhang Y."/>
            <person name="Obille A."/>
            <person name="Becker A."/>
            <person name="Abrahante J.E."/>
            <person name="Garbe J."/>
            <person name="Badalamenti J.P."/>
            <person name="Herman A."/>
            <person name="Mangelson H."/>
            <person name="Liachko I."/>
            <person name="Sullivan S."/>
            <person name="Sone E.D."/>
            <person name="Koren S."/>
            <person name="Silverstein K.A.T."/>
            <person name="Beckman K.B."/>
            <person name="Gohl D.M."/>
        </authorList>
    </citation>
    <scope>NUCLEOTIDE SEQUENCE</scope>
    <source>
        <strain evidence="1">Duluth1</strain>
        <tissue evidence="1">Whole animal</tissue>
    </source>
</reference>
<accession>A0A9D3Y4C3</accession>
<dbReference type="AlphaFoldDB" id="A0A9D3Y4C3"/>
<protein>
    <submittedName>
        <fullName evidence="1">Uncharacterized protein</fullName>
    </submittedName>
</protein>